<dbReference type="HOGENOM" id="CLU_2634208_0_0_3"/>
<reference evidence="2" key="1">
    <citation type="journal article" date="2011" name="Proc. Natl. Acad. Sci. U.S.A.">
        <title>Genomic insights into the physiology and ecology of the marine filamentous cyanobacterium Lyngbya majuscula.</title>
        <authorList>
            <person name="Jones A.C."/>
            <person name="Monroe E.A."/>
            <person name="Podell S."/>
            <person name="Hess W.R."/>
            <person name="Klages S."/>
            <person name="Esquenazi E."/>
            <person name="Niessen S."/>
            <person name="Hoover H."/>
            <person name="Rothmann M."/>
            <person name="Lasken R.S."/>
            <person name="Yates J.R.III."/>
            <person name="Reinhardt R."/>
            <person name="Kube M."/>
            <person name="Burkart M.D."/>
            <person name="Allen E.E."/>
            <person name="Dorrestein P.C."/>
            <person name="Gerwick W.H."/>
            <person name="Gerwick L."/>
        </authorList>
    </citation>
    <scope>NUCLEOTIDE SEQUENCE [LARGE SCALE GENOMIC DNA]</scope>
    <source>
        <strain evidence="2">3L</strain>
    </source>
</reference>
<accession>F4XN44</accession>
<dbReference type="AlphaFoldDB" id="F4XN44"/>
<keyword evidence="2" id="KW-1185">Reference proteome</keyword>
<dbReference type="EMBL" id="GL890840">
    <property type="protein sequence ID" value="EGJ34103.1"/>
    <property type="molecule type" value="Genomic_DNA"/>
</dbReference>
<dbReference type="RefSeq" id="WP_008181214.1">
    <property type="nucleotide sequence ID" value="NZ_GL890840.1"/>
</dbReference>
<dbReference type="Proteomes" id="UP000003959">
    <property type="component" value="Unassembled WGS sequence"/>
</dbReference>
<proteinExistence type="predicted"/>
<evidence type="ECO:0000313" key="1">
    <source>
        <dbReference type="EMBL" id="EGJ34103.1"/>
    </source>
</evidence>
<evidence type="ECO:0000313" key="2">
    <source>
        <dbReference type="Proteomes" id="UP000003959"/>
    </source>
</evidence>
<sequence length="77" mass="8888">MIHLKTEVPPKFELLETSIPISVVFLDYDVLTATGYSLIQNAHNVQLKGYEAMQRGLGEAVRSWGFPRRRNLREWSL</sequence>
<protein>
    <submittedName>
        <fullName evidence="1">Uncharacterized protein</fullName>
    </submittedName>
</protein>
<gene>
    <name evidence="1" type="ORF">LYNGBM3L_23400</name>
</gene>
<organism evidence="1 2">
    <name type="scientific">Moorena producens 3L</name>
    <dbReference type="NCBI Taxonomy" id="489825"/>
    <lineage>
        <taxon>Bacteria</taxon>
        <taxon>Bacillati</taxon>
        <taxon>Cyanobacteriota</taxon>
        <taxon>Cyanophyceae</taxon>
        <taxon>Coleofasciculales</taxon>
        <taxon>Coleofasciculaceae</taxon>
        <taxon>Moorena</taxon>
    </lineage>
</organism>
<name>F4XN44_9CYAN</name>